<feature type="domain" description="Fucosyltransferase N-terminal" evidence="14">
    <location>
        <begin position="315"/>
        <end position="412"/>
    </location>
</feature>
<feature type="domain" description="Fucosyltransferase C-terminal" evidence="13">
    <location>
        <begin position="435"/>
        <end position="608"/>
    </location>
</feature>
<evidence type="ECO:0000256" key="10">
    <source>
        <dbReference type="ARBA" id="ARBA00023136"/>
    </source>
</evidence>
<keyword evidence="6 12" id="KW-0812">Transmembrane</keyword>
<protein>
    <recommendedName>
        <fullName evidence="12">Fucosyltransferase</fullName>
        <ecNumber evidence="12">2.4.1.-</ecNumber>
    </recommendedName>
</protein>
<dbReference type="EC" id="2.4.1.-" evidence="12"/>
<evidence type="ECO:0000259" key="14">
    <source>
        <dbReference type="Pfam" id="PF17039"/>
    </source>
</evidence>
<dbReference type="Gene3D" id="3.40.50.11660">
    <property type="entry name" value="Glycosyl transferase family 10, C-terminal domain"/>
    <property type="match status" value="1"/>
</dbReference>
<evidence type="ECO:0000256" key="9">
    <source>
        <dbReference type="ARBA" id="ARBA00023034"/>
    </source>
</evidence>
<keyword evidence="15" id="KW-1185">Reference proteome</keyword>
<keyword evidence="4 12" id="KW-0328">Glycosyltransferase</keyword>
<evidence type="ECO:0000256" key="4">
    <source>
        <dbReference type="ARBA" id="ARBA00022676"/>
    </source>
</evidence>
<dbReference type="SUPFAM" id="SSF53756">
    <property type="entry name" value="UDP-Glycosyltransferase/glycogen phosphorylase"/>
    <property type="match status" value="1"/>
</dbReference>
<reference evidence="16 17" key="1">
    <citation type="submission" date="2025-05" db="UniProtKB">
        <authorList>
            <consortium name="RefSeq"/>
        </authorList>
    </citation>
    <scope>IDENTIFICATION</scope>
</reference>
<evidence type="ECO:0000256" key="7">
    <source>
        <dbReference type="ARBA" id="ARBA00022968"/>
    </source>
</evidence>
<accession>A0ABM4CYB9</accession>
<evidence type="ECO:0000256" key="1">
    <source>
        <dbReference type="ARBA" id="ARBA00004323"/>
    </source>
</evidence>
<sequence>MKITLRKTLTCTALSCYAFLICKIFVTSYYFMSWISENDNERGYKTYLKKNKWDVVDQANIKNIISYVGYEKKSKNYDLVKGYVTNIRNNKLVNSFETNIQNNGSVANFETNFKKYQIDARNEMKIAKNNLDYYNKRKKKNDDFDVAYETNIKKIKLGVGGKTNFKNNNLNDGHKKSRNKNRLNHVGYKERTKYNVFNISNKAKTENSNVNIASKTNKKVIDIKLKMKRSKSIKITQNIRTDWTEMIKVHKNIYNKFTDKELQNYFAQERISNRLFENPLDTTSDFNLLKSLFPNPIEHRDRVIGQLLLKLKTNKTQIILAYDQDSVISNAKLKKCNVNRCIIKTNISELSTADVVLFESSHSLRTITKHKNNQVWILYQLESPLNSATQVANNLINWTATYRRDSVISTPYERFTPYLNVSKFPKNPLRNYALNKTKSVAWFVSNCADGNGRSILAKKLNKYIKVDVYGFCGTLKCQRSDVDCFKKLKREYKFYLSFENSNCKDYVTEKLFWNAYENDVIPVVMGAHPNEYKRIAPPHSYIHVDDFPSVKDLAKYLNFLDQNDLYYNQYFLWKNTGSFIDTKFTCRLCAMAHLAPMFPMWYSNLNSWWNKTCLVNAKIASWKNMKEIKFYAKHIKYGY</sequence>
<keyword evidence="5 12" id="KW-0808">Transferase</keyword>
<evidence type="ECO:0000259" key="13">
    <source>
        <dbReference type="Pfam" id="PF00852"/>
    </source>
</evidence>
<evidence type="ECO:0000256" key="12">
    <source>
        <dbReference type="RuleBase" id="RU003832"/>
    </source>
</evidence>
<dbReference type="PANTHER" id="PTHR48438:SF1">
    <property type="entry name" value="ALPHA-(1,3)-FUCOSYLTRANSFERASE C-RELATED"/>
    <property type="match status" value="1"/>
</dbReference>
<dbReference type="InterPro" id="IPR031481">
    <property type="entry name" value="Glyco_tran_10_N"/>
</dbReference>
<dbReference type="GeneID" id="105848080"/>
<keyword evidence="8 12" id="KW-1133">Transmembrane helix</keyword>
<evidence type="ECO:0000256" key="2">
    <source>
        <dbReference type="ARBA" id="ARBA00004922"/>
    </source>
</evidence>
<organism evidence="15 16">
    <name type="scientific">Hydra vulgaris</name>
    <name type="common">Hydra</name>
    <name type="synonym">Hydra attenuata</name>
    <dbReference type="NCBI Taxonomy" id="6087"/>
    <lineage>
        <taxon>Eukaryota</taxon>
        <taxon>Metazoa</taxon>
        <taxon>Cnidaria</taxon>
        <taxon>Hydrozoa</taxon>
        <taxon>Hydroidolina</taxon>
        <taxon>Anthoathecata</taxon>
        <taxon>Aplanulata</taxon>
        <taxon>Hydridae</taxon>
        <taxon>Hydra</taxon>
    </lineage>
</organism>
<name>A0ABM4CYB9_HYDVU</name>
<gene>
    <name evidence="16 17" type="primary">LOC105848080</name>
</gene>
<evidence type="ECO:0000256" key="8">
    <source>
        <dbReference type="ARBA" id="ARBA00022989"/>
    </source>
</evidence>
<dbReference type="Pfam" id="PF17039">
    <property type="entry name" value="Glyco_tran_10_N"/>
    <property type="match status" value="1"/>
</dbReference>
<dbReference type="InterPro" id="IPR055270">
    <property type="entry name" value="Glyco_tran_10_C"/>
</dbReference>
<evidence type="ECO:0000313" key="15">
    <source>
        <dbReference type="Proteomes" id="UP001652625"/>
    </source>
</evidence>
<keyword evidence="7" id="KW-0735">Signal-anchor</keyword>
<evidence type="ECO:0000256" key="11">
    <source>
        <dbReference type="ARBA" id="ARBA00023180"/>
    </source>
</evidence>
<comment type="similarity">
    <text evidence="3 12">Belongs to the glycosyltransferase 10 family.</text>
</comment>
<dbReference type="Proteomes" id="UP001652625">
    <property type="component" value="Chromosome 11"/>
</dbReference>
<evidence type="ECO:0000256" key="6">
    <source>
        <dbReference type="ARBA" id="ARBA00022692"/>
    </source>
</evidence>
<keyword evidence="9 12" id="KW-0333">Golgi apparatus</keyword>
<evidence type="ECO:0000256" key="3">
    <source>
        <dbReference type="ARBA" id="ARBA00008919"/>
    </source>
</evidence>
<evidence type="ECO:0000313" key="17">
    <source>
        <dbReference type="RefSeq" id="XP_065666949.1"/>
    </source>
</evidence>
<feature type="transmembrane region" description="Helical" evidence="12">
    <location>
        <begin position="12"/>
        <end position="32"/>
    </location>
</feature>
<dbReference type="RefSeq" id="XP_065666949.1">
    <property type="nucleotide sequence ID" value="XM_065810877.1"/>
</dbReference>
<dbReference type="Pfam" id="PF00852">
    <property type="entry name" value="Glyco_transf_10"/>
    <property type="match status" value="1"/>
</dbReference>
<dbReference type="RefSeq" id="XP_065666948.1">
    <property type="nucleotide sequence ID" value="XM_065810876.1"/>
</dbReference>
<keyword evidence="11" id="KW-0325">Glycoprotein</keyword>
<dbReference type="InterPro" id="IPR001503">
    <property type="entry name" value="Glyco_trans_10"/>
</dbReference>
<dbReference type="PANTHER" id="PTHR48438">
    <property type="entry name" value="ALPHA-(1,3)-FUCOSYLTRANSFERASE C-RELATED"/>
    <property type="match status" value="1"/>
</dbReference>
<comment type="pathway">
    <text evidence="2">Protein modification; protein glycosylation.</text>
</comment>
<evidence type="ECO:0000256" key="5">
    <source>
        <dbReference type="ARBA" id="ARBA00022679"/>
    </source>
</evidence>
<comment type="subcellular location">
    <subcellularLocation>
        <location evidence="1">Golgi apparatus membrane</location>
        <topology evidence="1">Single-pass type II membrane protein</topology>
    </subcellularLocation>
    <subcellularLocation>
        <location evidence="12">Golgi apparatus</location>
        <location evidence="12">Golgi stack membrane</location>
        <topology evidence="12">Single-pass type II membrane protein</topology>
    </subcellularLocation>
</comment>
<proteinExistence type="inferred from homology"/>
<keyword evidence="10 12" id="KW-0472">Membrane</keyword>
<evidence type="ECO:0000313" key="16">
    <source>
        <dbReference type="RefSeq" id="XP_065666948.1"/>
    </source>
</evidence>
<dbReference type="InterPro" id="IPR038577">
    <property type="entry name" value="GT10-like_C_sf"/>
</dbReference>